<comment type="caution">
    <text evidence="1">The sequence shown here is derived from an EMBL/GenBank/DDBJ whole genome shotgun (WGS) entry which is preliminary data.</text>
</comment>
<accession>A0A9X1K1Y6</accession>
<evidence type="ECO:0000313" key="2">
    <source>
        <dbReference type="Proteomes" id="UP001138661"/>
    </source>
</evidence>
<keyword evidence="2" id="KW-1185">Reference proteome</keyword>
<reference evidence="1" key="1">
    <citation type="submission" date="2021-07" db="EMBL/GenBank/DDBJ databases">
        <title>Roseobacter insulae sp. nov., isolated from a tidal flat.</title>
        <authorList>
            <person name="Park S."/>
            <person name="Yoon J.-H."/>
        </authorList>
    </citation>
    <scope>NUCLEOTIDE SEQUENCE</scope>
    <source>
        <strain evidence="1">YSTF-M11</strain>
    </source>
</reference>
<dbReference type="Pfam" id="PF17645">
    <property type="entry name" value="Amdase"/>
    <property type="match status" value="1"/>
</dbReference>
<dbReference type="PANTHER" id="PTHR40267:SF1">
    <property type="entry name" value="BLR3294 PROTEIN"/>
    <property type="match status" value="1"/>
</dbReference>
<sequence>MMNSDARTQARIGVFVPFTNTNLEPDMAMMCPPRVSVHFARLGGYDAHEIPDAHQMAALGAADMEEPIRLLAGVQPDVMIYGCTSATLAHGPEFDRDLATRIWQHGGAYTVTAAGALVHALTHMGATRIAFASPYVSVLNDQAIAFLHCFGIETVSRADVGETLDNVGQGSMTPRQVFDLGKQADSAAADAIVLSCTDMRAVEVISALEADTGKPVITSNQAMLFQALRYLKLPTAHAALGRLFGSDLSAALEDSVANRKECP</sequence>
<dbReference type="AlphaFoldDB" id="A0A9X1K1Y6"/>
<dbReference type="RefSeq" id="WP_219499390.1">
    <property type="nucleotide sequence ID" value="NZ_JAHXDN010000001.1"/>
</dbReference>
<proteinExistence type="predicted"/>
<name>A0A9X1K1Y6_9RHOB</name>
<dbReference type="InterPro" id="IPR026286">
    <property type="entry name" value="MaiA/AMDase"/>
</dbReference>
<dbReference type="PIRSF" id="PIRSF015736">
    <property type="entry name" value="MI"/>
    <property type="match status" value="1"/>
</dbReference>
<dbReference type="PANTHER" id="PTHR40267">
    <property type="entry name" value="BLR3294 PROTEIN"/>
    <property type="match status" value="1"/>
</dbReference>
<gene>
    <name evidence="1" type="ORF">KX928_04315</name>
</gene>
<evidence type="ECO:0000313" key="1">
    <source>
        <dbReference type="EMBL" id="MBW4707007.1"/>
    </source>
</evidence>
<protein>
    <submittedName>
        <fullName evidence="1">Asp/Glu racemase</fullName>
    </submittedName>
</protein>
<dbReference type="EMBL" id="JAHXDN010000001">
    <property type="protein sequence ID" value="MBW4707007.1"/>
    <property type="molecule type" value="Genomic_DNA"/>
</dbReference>
<organism evidence="1 2">
    <name type="scientific">Roseobacter insulae</name>
    <dbReference type="NCBI Taxonomy" id="2859783"/>
    <lineage>
        <taxon>Bacteria</taxon>
        <taxon>Pseudomonadati</taxon>
        <taxon>Pseudomonadota</taxon>
        <taxon>Alphaproteobacteria</taxon>
        <taxon>Rhodobacterales</taxon>
        <taxon>Roseobacteraceae</taxon>
        <taxon>Roseobacter</taxon>
    </lineage>
</organism>
<dbReference type="Proteomes" id="UP001138661">
    <property type="component" value="Unassembled WGS sequence"/>
</dbReference>